<dbReference type="Gene3D" id="3.30.70.330">
    <property type="match status" value="1"/>
</dbReference>
<dbReference type="FunFam" id="1.25.40.90:FF:000004">
    <property type="entry name" value="splicing factor, arginine/serine-rich 15"/>
    <property type="match status" value="1"/>
</dbReference>
<reference evidence="7" key="1">
    <citation type="submission" date="2021-12" db="EMBL/GenBank/DDBJ databases">
        <authorList>
            <person name="King R."/>
        </authorList>
    </citation>
    <scope>NUCLEOTIDE SEQUENCE</scope>
</reference>
<dbReference type="PROSITE" id="PS51391">
    <property type="entry name" value="CID"/>
    <property type="match status" value="1"/>
</dbReference>
<dbReference type="KEGG" id="btab:109039702"/>
<feature type="coiled-coil region" evidence="3">
    <location>
        <begin position="238"/>
        <end position="284"/>
    </location>
</feature>
<dbReference type="Gene3D" id="1.25.40.90">
    <property type="match status" value="1"/>
</dbReference>
<evidence type="ECO:0000259" key="6">
    <source>
        <dbReference type="PROSITE" id="PS51391"/>
    </source>
</evidence>
<dbReference type="SUPFAM" id="SSF54928">
    <property type="entry name" value="RNA-binding domain, RBD"/>
    <property type="match status" value="1"/>
</dbReference>
<sequence>MEAVKQFNSELQSLYETKPPISKAKMTSITKTAIKAIKFYKHVVQSVEKFIQRCKPEYKVPGLYVIDSIVRQSRHQFGSEKDVFAPRFARNIVQTFVHLFNCPVEDKSKVIRVLNLWQKNAVFGPDVIQPLFDLADPNHPMHKEQAAAAASNGVTASLKTPPSASKSGSQNKPSPIKNDTSLWVHETTNTLSKQIQFDKKLLDFDYGEEEDDGGNTSSNQQSAAPGAVVDSLGSILSNPEVLRQLQNLQAHLSQAQLQKDQVDVEEKMRRLQEMKQQEEEFDRHLAQTVPGNFSDSLQKLPFAAECDFKPGAGEAATAAMQQLLLQQQQQQAAMSAFLDGQSSATVANDQNDRDERRIFQNPVEIIDLEKSESPHESHDSRSRRRRRSRSRSRNRSGARSRSRSHSRSKRRRSRSHDRDRDWREDKEYDREKERERKKKGLPSIRKNHLSVCSTTLWIGHLSKLVQQEDLSDTFGEFGDIVSIDLIPPRGCAFICMNRRQDANKALIELKYHKLHGKTITLAWAPGKGMKGKEWKDFWEVELGVSYIPWNKLSADTDFELLEEGGMFDEETMPLWMKDKLAELNEAKKKEKNQNGQKGTILDHLSQEASMEDMMNVTPSEIPIPGPTHPGFIPLPEALPPTSNIGDIKPPMSVGLQMPPGPVVSQSESGIQQIPTHMTPMGIMSPFGMPRLLGMMGPGMLGNVPLGVPPPGILGSPMMLNRMPQPVGTSFNPQTGVLSQIPLPSAADKQKASLAPPGGTDGFGDGLLQLPFGLPPHLRMQQGSMDSSLLGPPISGSMEIKVDKPEEKPNSEQNKPLLHNFDIPPPNMGGLFSTDLSVPPPLVNNLMPSGDSDQRIPSDGGEFENKDKDNRKQDKEKDDGKDGDRRKDRDHRNSSRDKENKDKDYRDRRERDYRSRDRDYREKDREYRGRDRDREHDRDRDRDFRFRDGRNDRGIDRDTRDRDSRDNRDSRNSRDRYNKRDRDDDRRPRSRDRRDKPSRWSKDDERHSNRREPDPGNENDRSLGNPEVMPIGERDNSARRDKSPSHEGTNLMTPGVSEDSDERDLRGHPPGGPPGNIPISHSLGGPPPNGGPPSRHPLLGLPSGPEIFGLHGPGPEGLNFRPPHSNDKFDCPPLDALPPDFCPPLKDFEEFDPRDADFPMRDRPGFDPQRHPPGRGPFEGPIDDFGQAGMFEPRTRPDFFPPHGMRGPRPRGMPPLLSGPPGLMGLMFPPRGPMGMRGAPRPGIWLDPIGGLNGPPPRGPNPEDLFRGPAFEDSPFGSHARGNQWRPRDDDRRRGRDEERFGDGRRENKDTGRQGRTEEENTLNQLRGRSSEPVSEPSAKEDLPKVERQLETVMSASEQQPVSESEQMSESQLVNEVQPPSESQSVSESQQTSESAASAECQELAGESTLVNEPIKSNEPIQLTEQNQSPNQSTEQELPIFEPPVSIANISAELSKTPCMITNTVNLREANTSAPEVASEISSNVENNNQEIESFNSLEINQANNEEMNKPCVTSEIPTEFELDSMPVKEMSVKNVIEKDSSEYIDLPQATGLVTQVSENSVEGTENENSETT</sequence>
<dbReference type="Pfam" id="PF00076">
    <property type="entry name" value="RRM_1"/>
    <property type="match status" value="1"/>
</dbReference>
<feature type="compositionally biased region" description="Basic residues" evidence="4">
    <location>
        <begin position="381"/>
        <end position="415"/>
    </location>
</feature>
<organism evidence="7 8">
    <name type="scientific">Bemisia tabaci</name>
    <name type="common">Sweetpotato whitefly</name>
    <name type="synonym">Aleurodes tabaci</name>
    <dbReference type="NCBI Taxonomy" id="7038"/>
    <lineage>
        <taxon>Eukaryota</taxon>
        <taxon>Metazoa</taxon>
        <taxon>Ecdysozoa</taxon>
        <taxon>Arthropoda</taxon>
        <taxon>Hexapoda</taxon>
        <taxon>Insecta</taxon>
        <taxon>Pterygota</taxon>
        <taxon>Neoptera</taxon>
        <taxon>Paraneoptera</taxon>
        <taxon>Hemiptera</taxon>
        <taxon>Sternorrhyncha</taxon>
        <taxon>Aleyrodoidea</taxon>
        <taxon>Aleyrodidae</taxon>
        <taxon>Aleyrodinae</taxon>
        <taxon>Bemisia</taxon>
    </lineage>
</organism>
<feature type="region of interest" description="Disordered" evidence="4">
    <location>
        <begin position="206"/>
        <end position="226"/>
    </location>
</feature>
<protein>
    <submittedName>
        <fullName evidence="7">Uncharacterized protein</fullName>
    </submittedName>
</protein>
<evidence type="ECO:0000256" key="4">
    <source>
        <dbReference type="SAM" id="MobiDB-lite"/>
    </source>
</evidence>
<feature type="compositionally biased region" description="Basic and acidic residues" evidence="4">
    <location>
        <begin position="1285"/>
        <end position="1318"/>
    </location>
</feature>
<dbReference type="GO" id="GO:0005634">
    <property type="term" value="C:nucleus"/>
    <property type="evidence" value="ECO:0007669"/>
    <property type="project" value="TreeGrafter"/>
</dbReference>
<dbReference type="Proteomes" id="UP001152759">
    <property type="component" value="Chromosome 2"/>
</dbReference>
<feature type="domain" description="RRM" evidence="5">
    <location>
        <begin position="454"/>
        <end position="526"/>
    </location>
</feature>
<feature type="compositionally biased region" description="Basic and acidic residues" evidence="4">
    <location>
        <begin position="1031"/>
        <end position="1044"/>
    </location>
</feature>
<dbReference type="InterPro" id="IPR000504">
    <property type="entry name" value="RRM_dom"/>
</dbReference>
<evidence type="ECO:0000313" key="8">
    <source>
        <dbReference type="Proteomes" id="UP001152759"/>
    </source>
</evidence>
<dbReference type="InterPro" id="IPR035979">
    <property type="entry name" value="RBD_domain_sf"/>
</dbReference>
<dbReference type="Pfam" id="PF04818">
    <property type="entry name" value="CID"/>
    <property type="match status" value="1"/>
</dbReference>
<dbReference type="InterPro" id="IPR008942">
    <property type="entry name" value="ENTH_VHS"/>
</dbReference>
<dbReference type="SMART" id="SM00582">
    <property type="entry name" value="RPR"/>
    <property type="match status" value="1"/>
</dbReference>
<feature type="compositionally biased region" description="Polar residues" evidence="4">
    <location>
        <begin position="1351"/>
        <end position="1374"/>
    </location>
</feature>
<keyword evidence="1 2" id="KW-0694">RNA-binding</keyword>
<dbReference type="OrthoDB" id="79367at2759"/>
<dbReference type="InterPro" id="IPR006569">
    <property type="entry name" value="CID_dom"/>
</dbReference>
<feature type="compositionally biased region" description="Pro residues" evidence="4">
    <location>
        <begin position="1084"/>
        <end position="1094"/>
    </location>
</feature>
<dbReference type="InterPro" id="IPR051485">
    <property type="entry name" value="SR-CTD_assoc_factor"/>
</dbReference>
<evidence type="ECO:0000313" key="7">
    <source>
        <dbReference type="EMBL" id="CAH0385812.1"/>
    </source>
</evidence>
<dbReference type="PROSITE" id="PS50102">
    <property type="entry name" value="RRM"/>
    <property type="match status" value="1"/>
</dbReference>
<feature type="compositionally biased region" description="Basic and acidic residues" evidence="4">
    <location>
        <begin position="1145"/>
        <end position="1169"/>
    </location>
</feature>
<feature type="compositionally biased region" description="Basic and acidic residues" evidence="4">
    <location>
        <begin position="416"/>
        <end position="434"/>
    </location>
</feature>
<feature type="region of interest" description="Disordered" evidence="4">
    <location>
        <begin position="346"/>
        <end position="442"/>
    </location>
</feature>
<keyword evidence="3" id="KW-0175">Coiled coil</keyword>
<dbReference type="CDD" id="cd12227">
    <property type="entry name" value="RRM_SCAF4_SCAF8"/>
    <property type="match status" value="1"/>
</dbReference>
<feature type="compositionally biased region" description="Low complexity" evidence="4">
    <location>
        <begin position="1213"/>
        <end position="1242"/>
    </location>
</feature>
<feature type="compositionally biased region" description="Basic and acidic residues" evidence="4">
    <location>
        <begin position="1337"/>
        <end position="1349"/>
    </location>
</feature>
<proteinExistence type="predicted"/>
<evidence type="ECO:0000256" key="1">
    <source>
        <dbReference type="ARBA" id="ARBA00022884"/>
    </source>
</evidence>
<feature type="compositionally biased region" description="Polar residues" evidence="4">
    <location>
        <begin position="1418"/>
        <end position="1435"/>
    </location>
</feature>
<accession>A0A9P0A9D6</accession>
<dbReference type="EMBL" id="OU963863">
    <property type="protein sequence ID" value="CAH0385812.1"/>
    <property type="molecule type" value="Genomic_DNA"/>
</dbReference>
<feature type="region of interest" description="Disordered" evidence="4">
    <location>
        <begin position="142"/>
        <end position="181"/>
    </location>
</feature>
<evidence type="ECO:0000259" key="5">
    <source>
        <dbReference type="PROSITE" id="PS50102"/>
    </source>
</evidence>
<feature type="compositionally biased region" description="Basic and acidic residues" evidence="4">
    <location>
        <begin position="862"/>
        <end position="1020"/>
    </location>
</feature>
<feature type="compositionally biased region" description="Basic and acidic residues" evidence="4">
    <location>
        <begin position="799"/>
        <end position="809"/>
    </location>
</feature>
<dbReference type="PANTHER" id="PTHR23140">
    <property type="entry name" value="RNA PROCESSING PROTEIN LD23810P"/>
    <property type="match status" value="1"/>
</dbReference>
<feature type="region of interest" description="Disordered" evidence="4">
    <location>
        <begin position="747"/>
        <end position="1441"/>
    </location>
</feature>
<dbReference type="GO" id="GO:0003723">
    <property type="term" value="F:RNA binding"/>
    <property type="evidence" value="ECO:0007669"/>
    <property type="project" value="UniProtKB-UniRule"/>
</dbReference>
<dbReference type="InterPro" id="IPR012677">
    <property type="entry name" value="Nucleotide-bd_a/b_plait_sf"/>
</dbReference>
<dbReference type="PANTHER" id="PTHR23140:SF4">
    <property type="entry name" value="PROTEIN CBR-NRD-1"/>
    <property type="match status" value="1"/>
</dbReference>
<feature type="domain" description="CID" evidence="6">
    <location>
        <begin position="1"/>
        <end position="139"/>
    </location>
</feature>
<evidence type="ECO:0000256" key="2">
    <source>
        <dbReference type="PROSITE-ProRule" id="PRU00176"/>
    </source>
</evidence>
<feature type="compositionally biased region" description="Basic and acidic residues" evidence="4">
    <location>
        <begin position="367"/>
        <end position="380"/>
    </location>
</feature>
<name>A0A9P0A9D6_BEMTA</name>
<dbReference type="SUPFAM" id="SSF48464">
    <property type="entry name" value="ENTH/VHS domain"/>
    <property type="match status" value="1"/>
</dbReference>
<gene>
    <name evidence="7" type="ORF">BEMITA_LOCUS5001</name>
</gene>
<feature type="compositionally biased region" description="Polar residues" evidence="4">
    <location>
        <begin position="152"/>
        <end position="181"/>
    </location>
</feature>
<dbReference type="SMART" id="SM00360">
    <property type="entry name" value="RRM"/>
    <property type="match status" value="1"/>
</dbReference>
<keyword evidence="8" id="KW-1185">Reference proteome</keyword>
<dbReference type="CDD" id="cd16983">
    <property type="entry name" value="CID_SCAF8_like"/>
    <property type="match status" value="1"/>
</dbReference>
<feature type="compositionally biased region" description="Low complexity" evidence="4">
    <location>
        <begin position="1375"/>
        <end position="1402"/>
    </location>
</feature>
<evidence type="ECO:0000256" key="3">
    <source>
        <dbReference type="SAM" id="Coils"/>
    </source>
</evidence>